<feature type="transmembrane region" description="Helical" evidence="6">
    <location>
        <begin position="121"/>
        <end position="141"/>
    </location>
</feature>
<feature type="transmembrane region" description="Helical" evidence="6">
    <location>
        <begin position="15"/>
        <end position="33"/>
    </location>
</feature>
<evidence type="ECO:0000313" key="7">
    <source>
        <dbReference type="EMBL" id="GGB18984.1"/>
    </source>
</evidence>
<feature type="transmembrane region" description="Helical" evidence="6">
    <location>
        <begin position="221"/>
        <end position="243"/>
    </location>
</feature>
<evidence type="ECO:0000256" key="2">
    <source>
        <dbReference type="ARBA" id="ARBA00022448"/>
    </source>
</evidence>
<name>A0ABQ1I7I3_9ALTE</name>
<feature type="transmembrane region" description="Helical" evidence="6">
    <location>
        <begin position="421"/>
        <end position="441"/>
    </location>
</feature>
<evidence type="ECO:0000256" key="6">
    <source>
        <dbReference type="SAM" id="Phobius"/>
    </source>
</evidence>
<evidence type="ECO:0000256" key="1">
    <source>
        <dbReference type="ARBA" id="ARBA00004141"/>
    </source>
</evidence>
<comment type="subcellular location">
    <subcellularLocation>
        <location evidence="1">Membrane</location>
        <topology evidence="1">Multi-pass membrane protein</topology>
    </subcellularLocation>
</comment>
<feature type="transmembrane region" description="Helical" evidence="6">
    <location>
        <begin position="302"/>
        <end position="320"/>
    </location>
</feature>
<evidence type="ECO:0000256" key="4">
    <source>
        <dbReference type="ARBA" id="ARBA00022989"/>
    </source>
</evidence>
<gene>
    <name evidence="7" type="ORF">GCM10007414_35500</name>
</gene>
<dbReference type="InterPro" id="IPR031312">
    <property type="entry name" value="Na/sul_symport_CS"/>
</dbReference>
<keyword evidence="8" id="KW-1185">Reference proteome</keyword>
<feature type="transmembrane region" description="Helical" evidence="6">
    <location>
        <begin position="147"/>
        <end position="166"/>
    </location>
</feature>
<proteinExistence type="predicted"/>
<feature type="transmembrane region" description="Helical" evidence="6">
    <location>
        <begin position="341"/>
        <end position="357"/>
    </location>
</feature>
<dbReference type="CDD" id="cd01115">
    <property type="entry name" value="SLC13_permease"/>
    <property type="match status" value="1"/>
</dbReference>
<feature type="transmembrane region" description="Helical" evidence="6">
    <location>
        <begin position="178"/>
        <end position="201"/>
    </location>
</feature>
<feature type="transmembrane region" description="Helical" evidence="6">
    <location>
        <begin position="45"/>
        <end position="68"/>
    </location>
</feature>
<dbReference type="Pfam" id="PF00939">
    <property type="entry name" value="Na_sulph_symp"/>
    <property type="match status" value="1"/>
</dbReference>
<keyword evidence="5 6" id="KW-0472">Membrane</keyword>
<accession>A0ABQ1I7I3</accession>
<dbReference type="RefSeq" id="WP_055732651.1">
    <property type="nucleotide sequence ID" value="NZ_BMDY01000028.1"/>
</dbReference>
<sequence>MSVTLLNPSYKHQHLAKLLGLLLGPLVLIITLLSPSPFEQLPHIAWVTMGLATMMAIWWVSEAVPIPVTSFLPMVLSPLLGITDLKMATASFAHPLIFLFMGGFILSLAMERWQLHKRIALVAMLAVGTKPAHQVGGFMLITAFLSMWMSNTATAVMMLPIGLSIITMMSQKEPQPAFSAALLLGIAYSASIGGLATLIGTPPNALLAAYLADSYQIHIGFGQWMLLGLPLSVVMLVITWFWLTRINYRLDNHIEGNSSEMLHQQLHELGKMKNAEKVVALVFALAALAWIFRPLLAKWTGLAISDTGIAMLAAVILFVIPVNWREQIMVMDWETAKKLPWGVLMLFGGGLSLAAQIKSSGMADFIGHSLSSASTLSLIWVIVIVTAAIIFLTEITSNTATAAGFLPLLGPIAESMGSSPLLLVVPAALAASCAFMMPVATPPNSIVFASGQLKISQMVKAGFVLNIVGTILISGFSYWLIAKILLP</sequence>
<dbReference type="PROSITE" id="PS01271">
    <property type="entry name" value="NA_SULFATE"/>
    <property type="match status" value="1"/>
</dbReference>
<keyword evidence="4 6" id="KW-1133">Transmembrane helix</keyword>
<feature type="transmembrane region" description="Helical" evidence="6">
    <location>
        <begin position="88"/>
        <end position="109"/>
    </location>
</feature>
<evidence type="ECO:0000256" key="3">
    <source>
        <dbReference type="ARBA" id="ARBA00022692"/>
    </source>
</evidence>
<dbReference type="NCBIfam" id="TIGR00785">
    <property type="entry name" value="dass"/>
    <property type="match status" value="1"/>
</dbReference>
<evidence type="ECO:0000313" key="8">
    <source>
        <dbReference type="Proteomes" id="UP000651977"/>
    </source>
</evidence>
<feature type="transmembrane region" description="Helical" evidence="6">
    <location>
        <begin position="278"/>
        <end position="296"/>
    </location>
</feature>
<keyword evidence="2" id="KW-0813">Transport</keyword>
<dbReference type="PANTHER" id="PTHR10283:SF82">
    <property type="entry name" value="SOLUTE CARRIER FAMILY 13 MEMBER 2"/>
    <property type="match status" value="1"/>
</dbReference>
<feature type="transmembrane region" description="Helical" evidence="6">
    <location>
        <begin position="377"/>
        <end position="409"/>
    </location>
</feature>
<dbReference type="PANTHER" id="PTHR10283">
    <property type="entry name" value="SOLUTE CARRIER FAMILY 13 MEMBER"/>
    <property type="match status" value="1"/>
</dbReference>
<dbReference type="EMBL" id="BMDY01000028">
    <property type="protein sequence ID" value="GGB18984.1"/>
    <property type="molecule type" value="Genomic_DNA"/>
</dbReference>
<protein>
    <submittedName>
        <fullName evidence="7">Di- and tricarboxylate transporter</fullName>
    </submittedName>
</protein>
<dbReference type="InterPro" id="IPR001898">
    <property type="entry name" value="SLC13A/DASS"/>
</dbReference>
<organism evidence="7 8">
    <name type="scientific">Agarivorans gilvus</name>
    <dbReference type="NCBI Taxonomy" id="680279"/>
    <lineage>
        <taxon>Bacteria</taxon>
        <taxon>Pseudomonadati</taxon>
        <taxon>Pseudomonadota</taxon>
        <taxon>Gammaproteobacteria</taxon>
        <taxon>Alteromonadales</taxon>
        <taxon>Alteromonadaceae</taxon>
        <taxon>Agarivorans</taxon>
    </lineage>
</organism>
<reference evidence="8" key="1">
    <citation type="journal article" date="2019" name="Int. J. Syst. Evol. Microbiol.">
        <title>The Global Catalogue of Microorganisms (GCM) 10K type strain sequencing project: providing services to taxonomists for standard genome sequencing and annotation.</title>
        <authorList>
            <consortium name="The Broad Institute Genomics Platform"/>
            <consortium name="The Broad Institute Genome Sequencing Center for Infectious Disease"/>
            <person name="Wu L."/>
            <person name="Ma J."/>
        </authorList>
    </citation>
    <scope>NUCLEOTIDE SEQUENCE [LARGE SCALE GENOMIC DNA]</scope>
    <source>
        <strain evidence="8">CGMCC 1.10131</strain>
    </source>
</reference>
<comment type="caution">
    <text evidence="7">The sequence shown here is derived from an EMBL/GenBank/DDBJ whole genome shotgun (WGS) entry which is preliminary data.</text>
</comment>
<keyword evidence="3 6" id="KW-0812">Transmembrane</keyword>
<feature type="transmembrane region" description="Helical" evidence="6">
    <location>
        <begin position="461"/>
        <end position="481"/>
    </location>
</feature>
<dbReference type="Proteomes" id="UP000651977">
    <property type="component" value="Unassembled WGS sequence"/>
</dbReference>
<evidence type="ECO:0000256" key="5">
    <source>
        <dbReference type="ARBA" id="ARBA00023136"/>
    </source>
</evidence>